<dbReference type="PANTHER" id="PTHR33169:SF14">
    <property type="entry name" value="TRANSCRIPTIONAL REGULATOR RV3488"/>
    <property type="match status" value="1"/>
</dbReference>
<dbReference type="Pfam" id="PF03551">
    <property type="entry name" value="PadR"/>
    <property type="match status" value="1"/>
</dbReference>
<gene>
    <name evidence="2" type="ORF">AVDCRST_MAG89-4018</name>
</gene>
<dbReference type="PANTHER" id="PTHR33169">
    <property type="entry name" value="PADR-FAMILY TRANSCRIPTIONAL REGULATOR"/>
    <property type="match status" value="1"/>
</dbReference>
<dbReference type="SUPFAM" id="SSF46785">
    <property type="entry name" value="Winged helix' DNA-binding domain"/>
    <property type="match status" value="1"/>
</dbReference>
<dbReference type="InterPro" id="IPR017799">
    <property type="entry name" value="Tscrpt_reg_PadR_acidobac-type"/>
</dbReference>
<dbReference type="Gene3D" id="1.10.10.10">
    <property type="entry name" value="Winged helix-like DNA-binding domain superfamily/Winged helix DNA-binding domain"/>
    <property type="match status" value="1"/>
</dbReference>
<evidence type="ECO:0000313" key="2">
    <source>
        <dbReference type="EMBL" id="CAA9364963.1"/>
    </source>
</evidence>
<sequence>MTLPPTDVLQGTLDLLILKTLTLQPMHGWGISQRIQQLSRDVLQVNQGSLYPALHRLEQKGWIAAEWGTSENNRRAKYYRLTPTGERELKAELASWERYTGAVRLVLQGS</sequence>
<reference evidence="2" key="1">
    <citation type="submission" date="2020-02" db="EMBL/GenBank/DDBJ databases">
        <authorList>
            <person name="Meier V. D."/>
        </authorList>
    </citation>
    <scope>NUCLEOTIDE SEQUENCE</scope>
    <source>
        <strain evidence="2">AVDCRST_MAG89</strain>
    </source>
</reference>
<dbReference type="InterPro" id="IPR036390">
    <property type="entry name" value="WH_DNA-bd_sf"/>
</dbReference>
<name>A0A6J4MNY3_9BACT</name>
<dbReference type="InterPro" id="IPR005149">
    <property type="entry name" value="Tscrpt_reg_PadR_N"/>
</dbReference>
<dbReference type="NCBIfam" id="TIGR03433">
    <property type="entry name" value="padR_acidobact"/>
    <property type="match status" value="1"/>
</dbReference>
<protein>
    <submittedName>
        <fullName evidence="2">Transcriptional regulator, PadR family</fullName>
    </submittedName>
</protein>
<feature type="domain" description="Transcription regulator PadR N-terminal" evidence="1">
    <location>
        <begin position="17"/>
        <end position="90"/>
    </location>
</feature>
<dbReference type="EMBL" id="CADCTV010000843">
    <property type="protein sequence ID" value="CAA9364963.1"/>
    <property type="molecule type" value="Genomic_DNA"/>
</dbReference>
<organism evidence="2">
    <name type="scientific">uncultured Gemmatimonadota bacterium</name>
    <dbReference type="NCBI Taxonomy" id="203437"/>
    <lineage>
        <taxon>Bacteria</taxon>
        <taxon>Pseudomonadati</taxon>
        <taxon>Gemmatimonadota</taxon>
        <taxon>environmental samples</taxon>
    </lineage>
</organism>
<accession>A0A6J4MNY3</accession>
<evidence type="ECO:0000259" key="1">
    <source>
        <dbReference type="Pfam" id="PF03551"/>
    </source>
</evidence>
<dbReference type="InterPro" id="IPR036388">
    <property type="entry name" value="WH-like_DNA-bd_sf"/>
</dbReference>
<dbReference type="InterPro" id="IPR052509">
    <property type="entry name" value="Metal_resp_DNA-bind_regulator"/>
</dbReference>
<proteinExistence type="predicted"/>
<dbReference type="AlphaFoldDB" id="A0A6J4MNY3"/>